<keyword evidence="1" id="KW-0472">Membrane</keyword>
<dbReference type="InterPro" id="IPR013740">
    <property type="entry name" value="Redoxin"/>
</dbReference>
<dbReference type="RefSeq" id="WP_088820017.1">
    <property type="nucleotide sequence ID" value="NZ_CP019964.1"/>
</dbReference>
<name>A0A218NMU5_9ARCH</name>
<dbReference type="Pfam" id="PF08534">
    <property type="entry name" value="Redoxin"/>
    <property type="match status" value="1"/>
</dbReference>
<protein>
    <submittedName>
        <fullName evidence="3">Peroxiredoxin</fullName>
    </submittedName>
</protein>
<keyword evidence="1" id="KW-0812">Transmembrane</keyword>
<organism evidence="3 4">
    <name type="scientific">Candidatus Mancarchaeum acidiphilum</name>
    <dbReference type="NCBI Taxonomy" id="1920749"/>
    <lineage>
        <taxon>Archaea</taxon>
        <taxon>Candidatus Micrarchaeota</taxon>
        <taxon>Candidatus Mancarchaeum</taxon>
    </lineage>
</organism>
<dbReference type="KEGG" id="marh:Mia14_0479"/>
<dbReference type="GO" id="GO:0016491">
    <property type="term" value="F:oxidoreductase activity"/>
    <property type="evidence" value="ECO:0007669"/>
    <property type="project" value="InterPro"/>
</dbReference>
<dbReference type="EMBL" id="CP019964">
    <property type="protein sequence ID" value="ASI13795.1"/>
    <property type="molecule type" value="Genomic_DNA"/>
</dbReference>
<dbReference type="Proteomes" id="UP000197679">
    <property type="component" value="Chromosome"/>
</dbReference>
<feature type="transmembrane region" description="Helical" evidence="1">
    <location>
        <begin position="7"/>
        <end position="26"/>
    </location>
</feature>
<gene>
    <name evidence="3" type="ORF">Mia14_0479</name>
</gene>
<dbReference type="InterPro" id="IPR013766">
    <property type="entry name" value="Thioredoxin_domain"/>
</dbReference>
<keyword evidence="4" id="KW-1185">Reference proteome</keyword>
<dbReference type="PROSITE" id="PS51352">
    <property type="entry name" value="THIOREDOXIN_2"/>
    <property type="match status" value="1"/>
</dbReference>
<reference evidence="3 4" key="1">
    <citation type="journal article" date="2017" name="Nat. Commun.">
        <title>'ARMAN' archaea depend on association with euryarchaeal host in culture and in situ.</title>
        <authorList>
            <person name="Golyshina O."/>
            <person name="Toshchakov S."/>
            <person name="Makarova K."/>
            <person name="Gavrilov S."/>
            <person name="Korzhenkov A."/>
            <person name="La Cono V."/>
            <person name="Arcadi E."/>
            <person name="Nechitaylo T."/>
            <person name="Ferrer M."/>
            <person name="Kublanov I."/>
            <person name="Wolf Y."/>
            <person name="Yakimov M."/>
            <person name="Golyshin P."/>
            <person name="Slesarev A."/>
            <person name="Kozyavkin S."/>
        </authorList>
    </citation>
    <scope>NUCLEOTIDE SEQUENCE [LARGE SCALE GENOMIC DNA]</scope>
    <source>
        <strain evidence="3 4">Mia14</strain>
    </source>
</reference>
<evidence type="ECO:0000313" key="4">
    <source>
        <dbReference type="Proteomes" id="UP000197679"/>
    </source>
</evidence>
<dbReference type="AlphaFoldDB" id="A0A218NMU5"/>
<dbReference type="Gene3D" id="3.40.30.10">
    <property type="entry name" value="Glutaredoxin"/>
    <property type="match status" value="1"/>
</dbReference>
<proteinExistence type="predicted"/>
<evidence type="ECO:0000313" key="3">
    <source>
        <dbReference type="EMBL" id="ASI13795.1"/>
    </source>
</evidence>
<evidence type="ECO:0000256" key="1">
    <source>
        <dbReference type="SAM" id="Phobius"/>
    </source>
</evidence>
<dbReference type="OrthoDB" id="25436at2157"/>
<dbReference type="GeneID" id="33314034"/>
<dbReference type="InterPro" id="IPR036249">
    <property type="entry name" value="Thioredoxin-like_sf"/>
</dbReference>
<dbReference type="SUPFAM" id="SSF52833">
    <property type="entry name" value="Thioredoxin-like"/>
    <property type="match status" value="1"/>
</dbReference>
<accession>A0A218NMU5</accession>
<feature type="domain" description="Thioredoxin" evidence="2">
    <location>
        <begin position="40"/>
        <end position="189"/>
    </location>
</feature>
<sequence>MKKVKTLYKLMAIVVIIAAAVLLYMYSAGTFSHKVSAEILSAGEKAPNESFTLLNGSTVNIGNYRGKPILVWLMTTWCSSCAQSTSTIANNMTFFKDHNVTVFEIENYEDLGQSGMAIGPFIDYYAHNSTGADMIKGGISSKGLTFTYNPKGYLDIYYLIAPNGTIYYINGSPVITMNDLKQEVTRLES</sequence>
<evidence type="ECO:0000259" key="2">
    <source>
        <dbReference type="PROSITE" id="PS51352"/>
    </source>
</evidence>
<keyword evidence="1" id="KW-1133">Transmembrane helix</keyword>